<name>A0ACC0XGV4_9ROSI</name>
<evidence type="ECO:0000313" key="2">
    <source>
        <dbReference type="Proteomes" id="UP001163603"/>
    </source>
</evidence>
<proteinExistence type="predicted"/>
<reference evidence="2" key="1">
    <citation type="journal article" date="2023" name="G3 (Bethesda)">
        <title>Genome assembly and association tests identify interacting loci associated with vigor, precocity, and sex in interspecific pistachio rootstocks.</title>
        <authorList>
            <person name="Palmer W."/>
            <person name="Jacygrad E."/>
            <person name="Sagayaradj S."/>
            <person name="Cavanaugh K."/>
            <person name="Han R."/>
            <person name="Bertier L."/>
            <person name="Beede B."/>
            <person name="Kafkas S."/>
            <person name="Golino D."/>
            <person name="Preece J."/>
            <person name="Michelmore R."/>
        </authorList>
    </citation>
    <scope>NUCLEOTIDE SEQUENCE [LARGE SCALE GENOMIC DNA]</scope>
</reference>
<accession>A0ACC0XGV4</accession>
<evidence type="ECO:0000313" key="1">
    <source>
        <dbReference type="EMBL" id="KAJ0017335.1"/>
    </source>
</evidence>
<sequence length="119" mass="13602">MEGKVFSKSLTKTDINHRLCIPTNSLPMFPPFAEGSNIQSLIVHDMEEAGIVLNLRFYVRPNGHPKPVLAGDWVQFVRRKGLKIGDEVELFSVKRVSKLEFAFYLVLMEFPTYSGFRIV</sequence>
<protein>
    <submittedName>
        <fullName evidence="1">Uncharacterized protein</fullName>
    </submittedName>
</protein>
<dbReference type="Proteomes" id="UP001163603">
    <property type="component" value="Chromosome 12"/>
</dbReference>
<dbReference type="EMBL" id="CM047747">
    <property type="protein sequence ID" value="KAJ0017335.1"/>
    <property type="molecule type" value="Genomic_DNA"/>
</dbReference>
<gene>
    <name evidence="1" type="ORF">Pint_09624</name>
</gene>
<organism evidence="1 2">
    <name type="scientific">Pistacia integerrima</name>
    <dbReference type="NCBI Taxonomy" id="434235"/>
    <lineage>
        <taxon>Eukaryota</taxon>
        <taxon>Viridiplantae</taxon>
        <taxon>Streptophyta</taxon>
        <taxon>Embryophyta</taxon>
        <taxon>Tracheophyta</taxon>
        <taxon>Spermatophyta</taxon>
        <taxon>Magnoliopsida</taxon>
        <taxon>eudicotyledons</taxon>
        <taxon>Gunneridae</taxon>
        <taxon>Pentapetalae</taxon>
        <taxon>rosids</taxon>
        <taxon>malvids</taxon>
        <taxon>Sapindales</taxon>
        <taxon>Anacardiaceae</taxon>
        <taxon>Pistacia</taxon>
    </lineage>
</organism>
<comment type="caution">
    <text evidence="1">The sequence shown here is derived from an EMBL/GenBank/DDBJ whole genome shotgun (WGS) entry which is preliminary data.</text>
</comment>
<keyword evidence="2" id="KW-1185">Reference proteome</keyword>